<dbReference type="RefSeq" id="XP_018011833.1">
    <property type="nucleotide sequence ID" value="XM_018156344.2"/>
</dbReference>
<proteinExistence type="predicted"/>
<dbReference type="Pfam" id="PF09778">
    <property type="entry name" value="Guanylate_cyc_2"/>
    <property type="match status" value="1"/>
</dbReference>
<reference evidence="3" key="1">
    <citation type="submission" date="2025-08" db="UniProtKB">
        <authorList>
            <consortium name="RefSeq"/>
        </authorList>
    </citation>
    <scope>IDENTIFICATION</scope>
    <source>
        <tissue evidence="3">Whole organism</tissue>
    </source>
</reference>
<accession>A0A8B7NE05</accession>
<evidence type="ECO:0000313" key="3">
    <source>
        <dbReference type="RefSeq" id="XP_018011833.1"/>
    </source>
</evidence>
<keyword evidence="2" id="KW-1185">Reference proteome</keyword>
<evidence type="ECO:0000256" key="1">
    <source>
        <dbReference type="SAM" id="MobiDB-lite"/>
    </source>
</evidence>
<feature type="region of interest" description="Disordered" evidence="1">
    <location>
        <begin position="1"/>
        <end position="52"/>
    </location>
</feature>
<feature type="compositionally biased region" description="Basic and acidic residues" evidence="1">
    <location>
        <begin position="36"/>
        <end position="52"/>
    </location>
</feature>
<dbReference type="Gene3D" id="3.90.70.10">
    <property type="entry name" value="Cysteine proteinases"/>
    <property type="match status" value="1"/>
</dbReference>
<dbReference type="PANTHER" id="PTHR31400:SF1">
    <property type="entry name" value="PROTEIN GUCD1"/>
    <property type="match status" value="1"/>
</dbReference>
<evidence type="ECO:0000313" key="2">
    <source>
        <dbReference type="Proteomes" id="UP000694843"/>
    </source>
</evidence>
<name>A0A8B7NE05_HYAAZ</name>
<sequence length="344" mass="39125">MNSKTSSNRVAPSNQARKNGLSVSKRESLFPSSWGEENKKEKSNDNLVNDKAKPFSNSSDVYVVSRQEIEDLVPHLPVVSSTISKSYGANQAHDNPAYLYSESICQDSCPSSITDNEASFIKKHCARVTLLRQQYSWDCGVTCIMMILPKRERQYLADNLQQVALEENFHNSTWSIDLAYLLYRFGIQFRYYTITLGVDHGLSKEKFYQTAISKDELRVVDRFERASELGLVVEKRSVSLMQITEHLKNCLPIIVLTNAHLLQCRLCSFSETRARIRDCFAVACDVPYQGHFVVLVGCDENSGLIYYANPSVGKKVCCCTFKHMEDARLSYGTDEDIIFIDRDR</sequence>
<dbReference type="KEGG" id="hazt:108669060"/>
<feature type="compositionally biased region" description="Polar residues" evidence="1">
    <location>
        <begin position="1"/>
        <end position="17"/>
    </location>
</feature>
<dbReference type="Proteomes" id="UP000694843">
    <property type="component" value="Unplaced"/>
</dbReference>
<gene>
    <name evidence="3" type="primary">LOC108669060</name>
</gene>
<dbReference type="InterPro" id="IPR018616">
    <property type="entry name" value="GUCD1"/>
</dbReference>
<organism evidence="2 3">
    <name type="scientific">Hyalella azteca</name>
    <name type="common">Amphipod</name>
    <dbReference type="NCBI Taxonomy" id="294128"/>
    <lineage>
        <taxon>Eukaryota</taxon>
        <taxon>Metazoa</taxon>
        <taxon>Ecdysozoa</taxon>
        <taxon>Arthropoda</taxon>
        <taxon>Crustacea</taxon>
        <taxon>Multicrustacea</taxon>
        <taxon>Malacostraca</taxon>
        <taxon>Eumalacostraca</taxon>
        <taxon>Peracarida</taxon>
        <taxon>Amphipoda</taxon>
        <taxon>Senticaudata</taxon>
        <taxon>Talitrida</taxon>
        <taxon>Talitroidea</taxon>
        <taxon>Hyalellidae</taxon>
        <taxon>Hyalella</taxon>
    </lineage>
</organism>
<protein>
    <submittedName>
        <fullName evidence="3">Protein GUCD1</fullName>
    </submittedName>
</protein>
<dbReference type="OMA" id="HIINGHY"/>
<dbReference type="AlphaFoldDB" id="A0A8B7NE05"/>
<dbReference type="PANTHER" id="PTHR31400">
    <property type="entry name" value="GUANYLYL CYCLASE DOMAIN CONTAINING PROTEIN 1 GUCD1"/>
    <property type="match status" value="1"/>
</dbReference>
<dbReference type="OrthoDB" id="206796at2759"/>
<dbReference type="GeneID" id="108669060"/>